<reference evidence="2" key="1">
    <citation type="submission" date="2021-01" db="EMBL/GenBank/DDBJ databases">
        <authorList>
            <consortium name="Aspergillus chevalieri M1 genome sequencing consortium"/>
            <person name="Kazuki M."/>
            <person name="Futagami T."/>
        </authorList>
    </citation>
    <scope>NUCLEOTIDE SEQUENCE</scope>
    <source>
        <strain evidence="2">M1</strain>
    </source>
</reference>
<dbReference type="Proteomes" id="UP000637239">
    <property type="component" value="Chromosome 8"/>
</dbReference>
<feature type="signal peptide" evidence="1">
    <location>
        <begin position="1"/>
        <end position="19"/>
    </location>
</feature>
<gene>
    <name evidence="2" type="ORF">ACHE_80170A</name>
</gene>
<dbReference type="AlphaFoldDB" id="A0A7R7ZRN4"/>
<proteinExistence type="predicted"/>
<name>A0A7R7ZRN4_ASPCH</name>
<sequence length="82" mass="8693">MKVSLVFVTSLVACASAAAVDQSAEANLLVTRDCGAADSCQGFGWGEDLCNDRCKKCQGGSGYYKRGECCGMGLYTCCCYYD</sequence>
<dbReference type="KEGG" id="ache:ACHE_80170A"/>
<evidence type="ECO:0000313" key="3">
    <source>
        <dbReference type="Proteomes" id="UP000637239"/>
    </source>
</evidence>
<keyword evidence="3" id="KW-1185">Reference proteome</keyword>
<dbReference type="EMBL" id="AP024423">
    <property type="protein sequence ID" value="BCR92270.1"/>
    <property type="molecule type" value="Genomic_DNA"/>
</dbReference>
<protein>
    <recommendedName>
        <fullName evidence="4">Invertebrate defensins family profile domain-containing protein</fullName>
    </recommendedName>
</protein>
<accession>A0A7R7ZRN4</accession>
<dbReference type="GeneID" id="66986619"/>
<keyword evidence="1" id="KW-0732">Signal</keyword>
<reference evidence="2" key="2">
    <citation type="submission" date="2021-02" db="EMBL/GenBank/DDBJ databases">
        <title>Aspergillus chevalieri M1 genome sequence.</title>
        <authorList>
            <person name="Kadooka C."/>
            <person name="Mori K."/>
            <person name="Futagami T."/>
        </authorList>
    </citation>
    <scope>NUCLEOTIDE SEQUENCE</scope>
    <source>
        <strain evidence="2">M1</strain>
    </source>
</reference>
<feature type="chain" id="PRO_5030598693" description="Invertebrate defensins family profile domain-containing protein" evidence="1">
    <location>
        <begin position="20"/>
        <end position="82"/>
    </location>
</feature>
<evidence type="ECO:0008006" key="4">
    <source>
        <dbReference type="Google" id="ProtNLM"/>
    </source>
</evidence>
<organism evidence="2 3">
    <name type="scientific">Aspergillus chevalieri</name>
    <name type="common">Eurotium chevalieri</name>
    <dbReference type="NCBI Taxonomy" id="182096"/>
    <lineage>
        <taxon>Eukaryota</taxon>
        <taxon>Fungi</taxon>
        <taxon>Dikarya</taxon>
        <taxon>Ascomycota</taxon>
        <taxon>Pezizomycotina</taxon>
        <taxon>Eurotiomycetes</taxon>
        <taxon>Eurotiomycetidae</taxon>
        <taxon>Eurotiales</taxon>
        <taxon>Aspergillaceae</taxon>
        <taxon>Aspergillus</taxon>
        <taxon>Aspergillus subgen. Aspergillus</taxon>
    </lineage>
</organism>
<evidence type="ECO:0000256" key="1">
    <source>
        <dbReference type="SAM" id="SignalP"/>
    </source>
</evidence>
<dbReference type="RefSeq" id="XP_043140783.1">
    <property type="nucleotide sequence ID" value="XM_043283511.1"/>
</dbReference>
<evidence type="ECO:0000313" key="2">
    <source>
        <dbReference type="EMBL" id="BCR92270.1"/>
    </source>
</evidence>